<dbReference type="Proteomes" id="UP000192923">
    <property type="component" value="Unassembled WGS sequence"/>
</dbReference>
<accession>A0A1Y6CWI7</accession>
<name>A0A1Y6CWI7_9GAMM</name>
<keyword evidence="2" id="KW-1185">Reference proteome</keyword>
<evidence type="ECO:0000313" key="2">
    <source>
        <dbReference type="Proteomes" id="UP000192923"/>
    </source>
</evidence>
<dbReference type="AlphaFoldDB" id="A0A1Y6CWI7"/>
<dbReference type="RefSeq" id="WP_125468886.1">
    <property type="nucleotide sequence ID" value="NZ_FXAM01000001.1"/>
</dbReference>
<dbReference type="STRING" id="1760988.SAMN02949497_2064"/>
<evidence type="ECO:0000313" key="1">
    <source>
        <dbReference type="EMBL" id="SMF94731.1"/>
    </source>
</evidence>
<proteinExistence type="predicted"/>
<protein>
    <submittedName>
        <fullName evidence="1">Uncharacterized protein, PEP-CTERM system associated</fullName>
    </submittedName>
</protein>
<sequence length="648" mass="69326">MGNIRKTRDACREAWPEGRASAVAALVSVGVALVPGDAAAEYWRNNLYVQGSEIYSSNINLSNAATGSQKNQDSFTTLLRPGISIQRQGKWNLNLNYSMQNLFYQGSESYSRISNFLQLNTHGEVIKKSLFVTAYGTVGQYNNSSLLNPRYQLDNISRPGNSSEYKTFSVNPYWTPHFGGYVDGVVGVRYSNVSGISGGGVNGGGSSGSNLVGEYLNLYNGKEFNILGWRANFINQDSFLENSSSSSNNYAYRNLNGEVRYRWSEQFEPFIQAGSFQNNFGGNTSSVNSARNGGYWNAGLIWSPSRKTFLQAGYGPNNYFISALWQPSKRTYFNVTFRDSNVGGGYGGYGGSSYGGGYQGYSSNNNSYGSSGSGQTGGTGFSGAGISRGNGSNCGANANGSLGMGSMGGLGNLSGMGSGLGLGGYGTGGLGGFGSLSGVSNVGGTNNGSVGQLGGFNAGTTWNAFFCHATRLTSLLASYNEYITTSQIVLANQQVFDQGGGAGSANNQLFIPINQPTLTNEAITQKRGQVGVGIHFSKTNLNFSGYQANIDYQYSGSQDLLGLSAAWSWRFMKNTTSQLMFAWQSTDATNSSQLKSSNDFSMVSLGIYRTFAKGMSGGLNYWHSEQTSSNQANSYIEDRVMANVFVRF</sequence>
<reference evidence="1 2" key="1">
    <citation type="submission" date="2016-12" db="EMBL/GenBank/DDBJ databases">
        <authorList>
            <person name="Song W.-J."/>
            <person name="Kurnit D.M."/>
        </authorList>
    </citation>
    <scope>NUCLEOTIDE SEQUENCE [LARGE SCALE GENOMIC DNA]</scope>
    <source>
        <strain evidence="1 2">175</strain>
    </source>
</reference>
<dbReference type="EMBL" id="FXAM01000001">
    <property type="protein sequence ID" value="SMF94731.1"/>
    <property type="molecule type" value="Genomic_DNA"/>
</dbReference>
<organism evidence="1 2">
    <name type="scientific">Methylomagnum ishizawai</name>
    <dbReference type="NCBI Taxonomy" id="1760988"/>
    <lineage>
        <taxon>Bacteria</taxon>
        <taxon>Pseudomonadati</taxon>
        <taxon>Pseudomonadota</taxon>
        <taxon>Gammaproteobacteria</taxon>
        <taxon>Methylococcales</taxon>
        <taxon>Methylococcaceae</taxon>
        <taxon>Methylomagnum</taxon>
    </lineage>
</organism>
<gene>
    <name evidence="1" type="ORF">SAMN02949497_2064</name>
</gene>
<dbReference type="OrthoDB" id="5567701at2"/>